<name>A0A438EBS1_VITVI</name>
<protein>
    <recommendedName>
        <fullName evidence="2">CID domain-containing protein</fullName>
    </recommendedName>
</protein>
<dbReference type="InterPro" id="IPR006569">
    <property type="entry name" value="CID_dom"/>
</dbReference>
<dbReference type="AlphaFoldDB" id="A0A438EBS1"/>
<dbReference type="InterPro" id="IPR008942">
    <property type="entry name" value="ENTH_VHS"/>
</dbReference>
<sequence length="154" mass="17613">MHQQPSYLPFYGQQQQHPQPFLGYGRPDFDPSSKSFKGLCGRLPSDVAVELSNVLNNLTGTKESIKGAKIWFMQRSPFAPALAEALRDRVFALDDSERHSHIIYLANDILFDSLQRRINPHELDNEALAFKPVLGSMLARIYHNPQTRRKINHD</sequence>
<gene>
    <name evidence="3" type="ORF">CK203_077909</name>
</gene>
<dbReference type="PANTHER" id="PTHR12323">
    <property type="entry name" value="SR-RELATED CTD ASSOCIATED FACTOR 6"/>
    <property type="match status" value="1"/>
</dbReference>
<organism evidence="3 4">
    <name type="scientific">Vitis vinifera</name>
    <name type="common">Grape</name>
    <dbReference type="NCBI Taxonomy" id="29760"/>
    <lineage>
        <taxon>Eukaryota</taxon>
        <taxon>Viridiplantae</taxon>
        <taxon>Streptophyta</taxon>
        <taxon>Embryophyta</taxon>
        <taxon>Tracheophyta</taxon>
        <taxon>Spermatophyta</taxon>
        <taxon>Magnoliopsida</taxon>
        <taxon>eudicotyledons</taxon>
        <taxon>Gunneridae</taxon>
        <taxon>Pentapetalae</taxon>
        <taxon>rosids</taxon>
        <taxon>Vitales</taxon>
        <taxon>Vitaceae</taxon>
        <taxon>Viteae</taxon>
        <taxon>Vitis</taxon>
    </lineage>
</organism>
<dbReference type="PROSITE" id="PS51391">
    <property type="entry name" value="CID"/>
    <property type="match status" value="1"/>
</dbReference>
<keyword evidence="1" id="KW-0507">mRNA processing</keyword>
<dbReference type="Pfam" id="PF04818">
    <property type="entry name" value="CID"/>
    <property type="match status" value="1"/>
</dbReference>
<evidence type="ECO:0000313" key="3">
    <source>
        <dbReference type="EMBL" id="RVW44993.1"/>
    </source>
</evidence>
<dbReference type="PANTHER" id="PTHR12323:SF0">
    <property type="entry name" value="CALCIUM HOMEOSTASIS ENDOPLASMIC RETICULUM PROTEIN"/>
    <property type="match status" value="1"/>
</dbReference>
<dbReference type="Proteomes" id="UP000288805">
    <property type="component" value="Unassembled WGS sequence"/>
</dbReference>
<evidence type="ECO:0000313" key="4">
    <source>
        <dbReference type="Proteomes" id="UP000288805"/>
    </source>
</evidence>
<dbReference type="GO" id="GO:0005634">
    <property type="term" value="C:nucleus"/>
    <property type="evidence" value="ECO:0007669"/>
    <property type="project" value="UniProtKB-ARBA"/>
</dbReference>
<dbReference type="GO" id="GO:0006397">
    <property type="term" value="P:mRNA processing"/>
    <property type="evidence" value="ECO:0007669"/>
    <property type="project" value="UniProtKB-KW"/>
</dbReference>
<feature type="domain" description="CID" evidence="2">
    <location>
        <begin position="43"/>
        <end position="154"/>
    </location>
</feature>
<evidence type="ECO:0000259" key="2">
    <source>
        <dbReference type="PROSITE" id="PS51391"/>
    </source>
</evidence>
<reference evidence="3 4" key="1">
    <citation type="journal article" date="2018" name="PLoS Genet.">
        <title>Population sequencing reveals clonal diversity and ancestral inbreeding in the grapevine cultivar Chardonnay.</title>
        <authorList>
            <person name="Roach M.J."/>
            <person name="Johnson D.L."/>
            <person name="Bohlmann J."/>
            <person name="van Vuuren H.J."/>
            <person name="Jones S.J."/>
            <person name="Pretorius I.S."/>
            <person name="Schmidt S.A."/>
            <person name="Borneman A.R."/>
        </authorList>
    </citation>
    <scope>NUCLEOTIDE SEQUENCE [LARGE SCALE GENOMIC DNA]</scope>
    <source>
        <strain evidence="4">cv. Chardonnay</strain>
        <tissue evidence="3">Leaf</tissue>
    </source>
</reference>
<comment type="caution">
    <text evidence="3">The sequence shown here is derived from an EMBL/GenBank/DDBJ whole genome shotgun (WGS) entry which is preliminary data.</text>
</comment>
<evidence type="ECO:0000256" key="1">
    <source>
        <dbReference type="ARBA" id="ARBA00022664"/>
    </source>
</evidence>
<dbReference type="Gene3D" id="1.25.40.90">
    <property type="match status" value="1"/>
</dbReference>
<accession>A0A438EBS1</accession>
<proteinExistence type="predicted"/>
<dbReference type="EMBL" id="QGNW01001338">
    <property type="protein sequence ID" value="RVW44993.1"/>
    <property type="molecule type" value="Genomic_DNA"/>
</dbReference>